<dbReference type="GO" id="GO:0016799">
    <property type="term" value="F:hydrolase activity, hydrolyzing N-glycosyl compounds"/>
    <property type="evidence" value="ECO:0007669"/>
    <property type="project" value="InterPro"/>
</dbReference>
<dbReference type="PANTHER" id="PTHR12304">
    <property type="entry name" value="INOSINE-URIDINE PREFERRING NUCLEOSIDE HYDROLASE"/>
    <property type="match status" value="1"/>
</dbReference>
<dbReference type="Proteomes" id="UP000001542">
    <property type="component" value="Unassembled WGS sequence"/>
</dbReference>
<dbReference type="KEGG" id="tva:5469067"/>
<dbReference type="VEuPathDB" id="TrichDB:TVAG_071670"/>
<dbReference type="OMA" id="GTHREYF"/>
<dbReference type="AlphaFoldDB" id="A2D870"/>
<name>A2D870_TRIV3</name>
<gene>
    <name evidence="5" type="ORF">TVAG_071670</name>
</gene>
<feature type="domain" description="Inosine/uridine-preferring nucleoside hydrolase" evidence="4">
    <location>
        <begin position="60"/>
        <end position="180"/>
    </location>
</feature>
<evidence type="ECO:0000259" key="4">
    <source>
        <dbReference type="Pfam" id="PF01156"/>
    </source>
</evidence>
<dbReference type="VEuPathDB" id="TrichDB:TVAGG3_1046770"/>
<keyword evidence="2 5" id="KW-0378">Hydrolase</keyword>
<sequence>MLPGYRLPSIYSYKYENVDVPYRSERLKISDSEMKQIKKIKASQTNLESYPQPELPVKCIIDTDIGTDIDDAMAILYGLHLENLEILGITTNYGPADLRAAIVRKIQDAYLKCHPEKKVFPIVAGASCPLGSHRDLFLAQNEGLPFMKGMIAECISLDHMKSRVQSDAADFMIQTCNQYPN</sequence>
<accession>A2D870</accession>
<dbReference type="InParanoid" id="A2D870"/>
<comment type="similarity">
    <text evidence="1">Belongs to the IUNH family.</text>
</comment>
<dbReference type="PANTHER" id="PTHR12304:SF4">
    <property type="entry name" value="URIDINE NUCLEOSIDASE"/>
    <property type="match status" value="1"/>
</dbReference>
<dbReference type="RefSeq" id="XP_001584489.1">
    <property type="nucleotide sequence ID" value="XM_001584439.1"/>
</dbReference>
<dbReference type="SMR" id="A2D870"/>
<dbReference type="Pfam" id="PF01156">
    <property type="entry name" value="IU_nuc_hydro"/>
    <property type="match status" value="1"/>
</dbReference>
<protein>
    <submittedName>
        <fullName evidence="5">Inosine-uridine preferring nucleoside hydrolase, putative</fullName>
    </submittedName>
</protein>
<keyword evidence="6" id="KW-1185">Reference proteome</keyword>
<organism evidence="5 6">
    <name type="scientific">Trichomonas vaginalis (strain ATCC PRA-98 / G3)</name>
    <dbReference type="NCBI Taxonomy" id="412133"/>
    <lineage>
        <taxon>Eukaryota</taxon>
        <taxon>Metamonada</taxon>
        <taxon>Parabasalia</taxon>
        <taxon>Trichomonadida</taxon>
        <taxon>Trichomonadidae</taxon>
        <taxon>Trichomonas</taxon>
    </lineage>
</organism>
<evidence type="ECO:0000256" key="1">
    <source>
        <dbReference type="ARBA" id="ARBA00009176"/>
    </source>
</evidence>
<evidence type="ECO:0000256" key="3">
    <source>
        <dbReference type="ARBA" id="ARBA00023295"/>
    </source>
</evidence>
<dbReference type="EMBL" id="DS113178">
    <property type="protein sequence ID" value="EAY23503.1"/>
    <property type="molecule type" value="Genomic_DNA"/>
</dbReference>
<proteinExistence type="inferred from homology"/>
<evidence type="ECO:0000313" key="5">
    <source>
        <dbReference type="EMBL" id="EAY23503.1"/>
    </source>
</evidence>
<dbReference type="InterPro" id="IPR001910">
    <property type="entry name" value="Inosine/uridine_hydrolase_dom"/>
</dbReference>
<dbReference type="SUPFAM" id="SSF53590">
    <property type="entry name" value="Nucleoside hydrolase"/>
    <property type="match status" value="1"/>
</dbReference>
<reference evidence="5" key="2">
    <citation type="journal article" date="2007" name="Science">
        <title>Draft genome sequence of the sexually transmitted pathogen Trichomonas vaginalis.</title>
        <authorList>
            <person name="Carlton J.M."/>
            <person name="Hirt R.P."/>
            <person name="Silva J.C."/>
            <person name="Delcher A.L."/>
            <person name="Schatz M."/>
            <person name="Zhao Q."/>
            <person name="Wortman J.R."/>
            <person name="Bidwell S.L."/>
            <person name="Alsmark U.C.M."/>
            <person name="Besteiro S."/>
            <person name="Sicheritz-Ponten T."/>
            <person name="Noel C.J."/>
            <person name="Dacks J.B."/>
            <person name="Foster P.G."/>
            <person name="Simillion C."/>
            <person name="Van de Peer Y."/>
            <person name="Miranda-Saavedra D."/>
            <person name="Barton G.J."/>
            <person name="Westrop G.D."/>
            <person name="Mueller S."/>
            <person name="Dessi D."/>
            <person name="Fiori P.L."/>
            <person name="Ren Q."/>
            <person name="Paulsen I."/>
            <person name="Zhang H."/>
            <person name="Bastida-Corcuera F.D."/>
            <person name="Simoes-Barbosa A."/>
            <person name="Brown M.T."/>
            <person name="Hayes R.D."/>
            <person name="Mukherjee M."/>
            <person name="Okumura C.Y."/>
            <person name="Schneider R."/>
            <person name="Smith A.J."/>
            <person name="Vanacova S."/>
            <person name="Villalvazo M."/>
            <person name="Haas B.J."/>
            <person name="Pertea M."/>
            <person name="Feldblyum T.V."/>
            <person name="Utterback T.R."/>
            <person name="Shu C.L."/>
            <person name="Osoegawa K."/>
            <person name="de Jong P.J."/>
            <person name="Hrdy I."/>
            <person name="Horvathova L."/>
            <person name="Zubacova Z."/>
            <person name="Dolezal P."/>
            <person name="Malik S.B."/>
            <person name="Logsdon J.M. Jr."/>
            <person name="Henze K."/>
            <person name="Gupta A."/>
            <person name="Wang C.C."/>
            <person name="Dunne R.L."/>
            <person name="Upcroft J.A."/>
            <person name="Upcroft P."/>
            <person name="White O."/>
            <person name="Salzberg S.L."/>
            <person name="Tang P."/>
            <person name="Chiu C.-H."/>
            <person name="Lee Y.-S."/>
            <person name="Embley T.M."/>
            <person name="Coombs G.H."/>
            <person name="Mottram J.C."/>
            <person name="Tachezy J."/>
            <person name="Fraser-Liggett C.M."/>
            <person name="Johnson P.J."/>
        </authorList>
    </citation>
    <scope>NUCLEOTIDE SEQUENCE [LARGE SCALE GENOMIC DNA]</scope>
    <source>
        <strain evidence="5">G3</strain>
    </source>
</reference>
<dbReference type="Gene3D" id="3.90.245.10">
    <property type="entry name" value="Ribonucleoside hydrolase-like"/>
    <property type="match status" value="1"/>
</dbReference>
<keyword evidence="3" id="KW-0326">Glycosidase</keyword>
<reference evidence="5" key="1">
    <citation type="submission" date="2006-10" db="EMBL/GenBank/DDBJ databases">
        <authorList>
            <person name="Amadeo P."/>
            <person name="Zhao Q."/>
            <person name="Wortman J."/>
            <person name="Fraser-Liggett C."/>
            <person name="Carlton J."/>
        </authorList>
    </citation>
    <scope>NUCLEOTIDE SEQUENCE</scope>
    <source>
        <strain evidence="5">G3</strain>
    </source>
</reference>
<evidence type="ECO:0000313" key="6">
    <source>
        <dbReference type="Proteomes" id="UP000001542"/>
    </source>
</evidence>
<dbReference type="InterPro" id="IPR023186">
    <property type="entry name" value="IUNH"/>
</dbReference>
<evidence type="ECO:0000256" key="2">
    <source>
        <dbReference type="ARBA" id="ARBA00022801"/>
    </source>
</evidence>
<dbReference type="InterPro" id="IPR036452">
    <property type="entry name" value="Ribo_hydro-like"/>
</dbReference>